<keyword evidence="19 26" id="KW-0472">Membrane</keyword>
<keyword evidence="29" id="KW-1185">Reference proteome</keyword>
<keyword evidence="10" id="KW-0633">Potassium transport</keyword>
<dbReference type="STRING" id="409849.ENSPMGP00000017269"/>
<keyword evidence="14" id="KW-0112">Calmodulin-binding</keyword>
<dbReference type="GO" id="GO:0005783">
    <property type="term" value="C:endoplasmic reticulum"/>
    <property type="evidence" value="ECO:0007669"/>
    <property type="project" value="UniProtKB-SubCell"/>
</dbReference>
<proteinExistence type="inferred from homology"/>
<evidence type="ECO:0000256" key="26">
    <source>
        <dbReference type="SAM" id="Phobius"/>
    </source>
</evidence>
<feature type="transmembrane region" description="Helical" evidence="26">
    <location>
        <begin position="134"/>
        <end position="152"/>
    </location>
</feature>
<comment type="catalytic activity">
    <reaction evidence="25">
        <text>K(+)(in) = K(+)(out)</text>
        <dbReference type="Rhea" id="RHEA:29463"/>
        <dbReference type="ChEBI" id="CHEBI:29103"/>
    </reaction>
</comment>
<dbReference type="PANTHER" id="PTHR47735:SF14">
    <property type="entry name" value="POTASSIUM VOLTAGE-GATED CHANNEL SUBFAMILY KQT MEMBER 1"/>
    <property type="match status" value="1"/>
</dbReference>
<evidence type="ECO:0000256" key="25">
    <source>
        <dbReference type="ARBA" id="ARBA00034430"/>
    </source>
</evidence>
<evidence type="ECO:0000256" key="18">
    <source>
        <dbReference type="ARBA" id="ARBA00023065"/>
    </source>
</evidence>
<keyword evidence="11 26" id="KW-0812">Transmembrane</keyword>
<dbReference type="InterPro" id="IPR003937">
    <property type="entry name" value="K_chnl_volt-dep_KCNQ"/>
</dbReference>
<dbReference type="GO" id="GO:0016323">
    <property type="term" value="C:basolateral plasma membrane"/>
    <property type="evidence" value="ECO:0007669"/>
    <property type="project" value="UniProtKB-SubCell"/>
</dbReference>
<evidence type="ECO:0000259" key="27">
    <source>
        <dbReference type="Pfam" id="PF00520"/>
    </source>
</evidence>
<dbReference type="GO" id="GO:0008076">
    <property type="term" value="C:voltage-gated potassium channel complex"/>
    <property type="evidence" value="ECO:0007669"/>
    <property type="project" value="TreeGrafter"/>
</dbReference>
<evidence type="ECO:0000256" key="15">
    <source>
        <dbReference type="ARBA" id="ARBA00022882"/>
    </source>
</evidence>
<keyword evidence="18" id="KW-0406">Ion transport</keyword>
<evidence type="ECO:0000256" key="20">
    <source>
        <dbReference type="ARBA" id="ARBA00023303"/>
    </source>
</evidence>
<dbReference type="GO" id="GO:0042391">
    <property type="term" value="P:regulation of membrane potential"/>
    <property type="evidence" value="ECO:0007669"/>
    <property type="project" value="UniProtKB-ARBA"/>
</dbReference>
<dbReference type="AlphaFoldDB" id="A0A3B4AKZ3"/>
<comment type="subcellular location">
    <subcellularLocation>
        <location evidence="2">Basolateral cell membrane</location>
    </subcellularLocation>
    <subcellularLocation>
        <location evidence="5">Cell membrane</location>
        <topology evidence="5">Multi-pass membrane protein</topology>
    </subcellularLocation>
    <subcellularLocation>
        <location evidence="1">Cytoplasmic vesicle membrane</location>
    </subcellularLocation>
    <subcellularLocation>
        <location evidence="3">Endoplasmic reticulum</location>
    </subcellularLocation>
    <subcellularLocation>
        <location evidence="4">Membrane raft</location>
    </subcellularLocation>
</comment>
<dbReference type="PRINTS" id="PR01459">
    <property type="entry name" value="KCNQCHANNEL"/>
</dbReference>
<dbReference type="Gene3D" id="6.10.140.1910">
    <property type="match status" value="1"/>
</dbReference>
<evidence type="ECO:0000256" key="23">
    <source>
        <dbReference type="ARBA" id="ARBA00030121"/>
    </source>
</evidence>
<dbReference type="GO" id="GO:0003008">
    <property type="term" value="P:system process"/>
    <property type="evidence" value="ECO:0007669"/>
    <property type="project" value="UniProtKB-ARBA"/>
</dbReference>
<keyword evidence="16" id="KW-0630">Potassium</keyword>
<evidence type="ECO:0000256" key="12">
    <source>
        <dbReference type="ARBA" id="ARBA00022824"/>
    </source>
</evidence>
<dbReference type="SUPFAM" id="SSF81324">
    <property type="entry name" value="Voltage-gated potassium channels"/>
    <property type="match status" value="1"/>
</dbReference>
<keyword evidence="21" id="KW-0968">Cytoplasmic vesicle</keyword>
<dbReference type="GO" id="GO:0005516">
    <property type="term" value="F:calmodulin binding"/>
    <property type="evidence" value="ECO:0007669"/>
    <property type="project" value="UniProtKB-KW"/>
</dbReference>
<dbReference type="Gene3D" id="1.10.287.70">
    <property type="match status" value="1"/>
</dbReference>
<evidence type="ECO:0000313" key="29">
    <source>
        <dbReference type="Proteomes" id="UP000261520"/>
    </source>
</evidence>
<keyword evidence="20" id="KW-0407">Ion channel</keyword>
<dbReference type="FunFam" id="1.20.120.350:FF:000017">
    <property type="entry name" value="potassium voltage-gated channel subfamily KQT member 1"/>
    <property type="match status" value="1"/>
</dbReference>
<evidence type="ECO:0000256" key="24">
    <source>
        <dbReference type="ARBA" id="ARBA00032659"/>
    </source>
</evidence>
<feature type="transmembrane region" description="Helical" evidence="26">
    <location>
        <begin position="59"/>
        <end position="81"/>
    </location>
</feature>
<dbReference type="GO" id="GO:0005249">
    <property type="term" value="F:voltage-gated potassium channel activity"/>
    <property type="evidence" value="ECO:0007669"/>
    <property type="project" value="InterPro"/>
</dbReference>
<dbReference type="GO" id="GO:0051049">
    <property type="term" value="P:regulation of transport"/>
    <property type="evidence" value="ECO:0007669"/>
    <property type="project" value="UniProtKB-ARBA"/>
</dbReference>
<dbReference type="Gene3D" id="1.20.120.350">
    <property type="entry name" value="Voltage-gated potassium channels. Chain C"/>
    <property type="match status" value="1"/>
</dbReference>
<evidence type="ECO:0000256" key="1">
    <source>
        <dbReference type="ARBA" id="ARBA00004156"/>
    </source>
</evidence>
<accession>A0A3B4AKZ3</accession>
<dbReference type="Ensembl" id="ENSPMGT00000018435.1">
    <property type="protein sequence ID" value="ENSPMGP00000017269.1"/>
    <property type="gene ID" value="ENSPMGG00000014115.1"/>
</dbReference>
<dbReference type="FunFam" id="1.10.287.70:FF:000113">
    <property type="entry name" value="Potassium voltage-gated channel subfamily KQT member 1"/>
    <property type="match status" value="1"/>
</dbReference>
<sequence>KLAGVAVGPPMTELGPVPGPKMSARMSIYSTGMRPTITYSYVQGKVYNFLERPTGWKCFLYHFSVFLIVLACLVLSVLSTIPEYELLAYETLFWVEIVLVVFFGVEYVVRLWSAGCRSKYVGILGRLRFARKPISIIDLIVVMASIVVLSVGSKGQVFATSAIRGIRFLQILRMLHVDRQGGTWRLLGSVVYIHRQELITTLYIGFLSLIFASYFVYLAERDEVDSGMSNFADALWFGVVTVTTIGYGDIIPQTWIGKTIASCFSVFAISFFALPAGILGSGFALKVQQKQRQKHFNRQIPAAACLIQTAWRSYAVDNFQTATFKMFLRKRTHTPASGLSTPKPKKSVSTNTLNRGYIWALEPNFLRGAELSISLALPAGRGGELVW</sequence>
<name>A0A3B4AKZ3_9GOBI</name>
<keyword evidence="8" id="KW-0813">Transport</keyword>
<evidence type="ECO:0000256" key="11">
    <source>
        <dbReference type="ARBA" id="ARBA00022692"/>
    </source>
</evidence>
<keyword evidence="17 26" id="KW-1133">Transmembrane helix</keyword>
<dbReference type="InterPro" id="IPR027359">
    <property type="entry name" value="Volt_channel_dom_sf"/>
</dbReference>
<dbReference type="InterPro" id="IPR005821">
    <property type="entry name" value="Ion_trans_dom"/>
</dbReference>
<evidence type="ECO:0000313" key="28">
    <source>
        <dbReference type="Ensembl" id="ENSPMGP00000017269.1"/>
    </source>
</evidence>
<dbReference type="PANTHER" id="PTHR47735">
    <property type="entry name" value="POTASSIUM VOLTAGE-GATED CHANNEL SUBFAMILY KQT MEMBER 4"/>
    <property type="match status" value="1"/>
</dbReference>
<keyword evidence="15" id="KW-0851">Voltage-gated channel</keyword>
<evidence type="ECO:0000256" key="21">
    <source>
        <dbReference type="ARBA" id="ARBA00023329"/>
    </source>
</evidence>
<keyword evidence="13" id="KW-0631">Potassium channel</keyword>
<evidence type="ECO:0000256" key="9">
    <source>
        <dbReference type="ARBA" id="ARBA00022475"/>
    </source>
</evidence>
<organism evidence="28 29">
    <name type="scientific">Periophthalmus magnuspinnatus</name>
    <dbReference type="NCBI Taxonomy" id="409849"/>
    <lineage>
        <taxon>Eukaryota</taxon>
        <taxon>Metazoa</taxon>
        <taxon>Chordata</taxon>
        <taxon>Craniata</taxon>
        <taxon>Vertebrata</taxon>
        <taxon>Euteleostomi</taxon>
        <taxon>Actinopterygii</taxon>
        <taxon>Neopterygii</taxon>
        <taxon>Teleostei</taxon>
        <taxon>Neoteleostei</taxon>
        <taxon>Acanthomorphata</taxon>
        <taxon>Gobiaria</taxon>
        <taxon>Gobiiformes</taxon>
        <taxon>Gobioidei</taxon>
        <taxon>Gobiidae</taxon>
        <taxon>Oxudercinae</taxon>
        <taxon>Periophthalmus</taxon>
    </lineage>
</organism>
<reference evidence="28" key="1">
    <citation type="submission" date="2025-08" db="UniProtKB">
        <authorList>
            <consortium name="Ensembl"/>
        </authorList>
    </citation>
    <scope>IDENTIFICATION</scope>
</reference>
<dbReference type="PRINTS" id="PR00169">
    <property type="entry name" value="KCHANNEL"/>
</dbReference>
<evidence type="ECO:0000256" key="4">
    <source>
        <dbReference type="ARBA" id="ARBA00004285"/>
    </source>
</evidence>
<evidence type="ECO:0000256" key="17">
    <source>
        <dbReference type="ARBA" id="ARBA00022989"/>
    </source>
</evidence>
<evidence type="ECO:0000256" key="19">
    <source>
        <dbReference type="ARBA" id="ARBA00023136"/>
    </source>
</evidence>
<dbReference type="GO" id="GO:0030659">
    <property type="term" value="C:cytoplasmic vesicle membrane"/>
    <property type="evidence" value="ECO:0007669"/>
    <property type="project" value="UniProtKB-SubCell"/>
</dbReference>
<evidence type="ECO:0000256" key="22">
    <source>
        <dbReference type="ARBA" id="ARBA00029687"/>
    </source>
</evidence>
<evidence type="ECO:0000256" key="10">
    <source>
        <dbReference type="ARBA" id="ARBA00022538"/>
    </source>
</evidence>
<dbReference type="Pfam" id="PF00520">
    <property type="entry name" value="Ion_trans"/>
    <property type="match status" value="1"/>
</dbReference>
<feature type="transmembrane region" description="Helical" evidence="26">
    <location>
        <begin position="259"/>
        <end position="285"/>
    </location>
</feature>
<dbReference type="Proteomes" id="UP000261520">
    <property type="component" value="Unplaced"/>
</dbReference>
<keyword evidence="12" id="KW-0256">Endoplasmic reticulum</keyword>
<evidence type="ECO:0000256" key="3">
    <source>
        <dbReference type="ARBA" id="ARBA00004240"/>
    </source>
</evidence>
<evidence type="ECO:0000256" key="13">
    <source>
        <dbReference type="ARBA" id="ARBA00022826"/>
    </source>
</evidence>
<comment type="similarity">
    <text evidence="6">Belongs to the potassium channel family. KQT (TC 1.A.1.15) subfamily. Kv7.1/KCNQ1 sub-subfamily.</text>
</comment>
<evidence type="ECO:0000256" key="14">
    <source>
        <dbReference type="ARBA" id="ARBA00022860"/>
    </source>
</evidence>
<evidence type="ECO:0000256" key="6">
    <source>
        <dbReference type="ARBA" id="ARBA00009499"/>
    </source>
</evidence>
<feature type="transmembrane region" description="Helical" evidence="26">
    <location>
        <begin position="198"/>
        <end position="219"/>
    </location>
</feature>
<feature type="domain" description="Ion transport" evidence="27">
    <location>
        <begin position="60"/>
        <end position="290"/>
    </location>
</feature>
<evidence type="ECO:0000256" key="16">
    <source>
        <dbReference type="ARBA" id="ARBA00022958"/>
    </source>
</evidence>
<evidence type="ECO:0000256" key="7">
    <source>
        <dbReference type="ARBA" id="ARBA00019342"/>
    </source>
</evidence>
<protein>
    <recommendedName>
        <fullName evidence="7">Potassium voltage-gated channel subfamily KQT member 1</fullName>
    </recommendedName>
    <alternativeName>
        <fullName evidence="24">IKs producing slow voltage-gated potassium channel subunit alpha KvLQT1</fullName>
    </alternativeName>
    <alternativeName>
        <fullName evidence="22">KQT-like 1</fullName>
    </alternativeName>
    <alternativeName>
        <fullName evidence="23">Voltage-gated potassium channel subunit Kv7.1</fullName>
    </alternativeName>
</protein>
<reference evidence="28" key="2">
    <citation type="submission" date="2025-09" db="UniProtKB">
        <authorList>
            <consortium name="Ensembl"/>
        </authorList>
    </citation>
    <scope>IDENTIFICATION</scope>
</reference>
<keyword evidence="9" id="KW-1003">Cell membrane</keyword>
<evidence type="ECO:0000256" key="8">
    <source>
        <dbReference type="ARBA" id="ARBA00022448"/>
    </source>
</evidence>
<feature type="transmembrane region" description="Helical" evidence="26">
    <location>
        <begin position="93"/>
        <end position="113"/>
    </location>
</feature>
<evidence type="ECO:0000256" key="5">
    <source>
        <dbReference type="ARBA" id="ARBA00004651"/>
    </source>
</evidence>
<evidence type="ECO:0000256" key="2">
    <source>
        <dbReference type="ARBA" id="ARBA00004187"/>
    </source>
</evidence>
<dbReference type="GO" id="GO:0045121">
    <property type="term" value="C:membrane raft"/>
    <property type="evidence" value="ECO:0007669"/>
    <property type="project" value="UniProtKB-SubCell"/>
</dbReference>
<feature type="transmembrane region" description="Helical" evidence="26">
    <location>
        <begin position="231"/>
        <end position="247"/>
    </location>
</feature>